<feature type="compositionally biased region" description="Low complexity" evidence="1">
    <location>
        <begin position="120"/>
        <end position="139"/>
    </location>
</feature>
<feature type="compositionally biased region" description="Basic residues" evidence="1">
    <location>
        <begin position="702"/>
        <end position="713"/>
    </location>
</feature>
<keyword evidence="2" id="KW-1133">Transmembrane helix</keyword>
<reference evidence="3 4" key="1">
    <citation type="submission" date="2017-04" db="EMBL/GenBank/DDBJ databases">
        <title>Draft genome sequence of Tuber borchii Vittad., a whitish edible truffle.</title>
        <authorList>
            <consortium name="DOE Joint Genome Institute"/>
            <person name="Murat C."/>
            <person name="Kuo A."/>
            <person name="Barry K.W."/>
            <person name="Clum A."/>
            <person name="Dockter R.B."/>
            <person name="Fauchery L."/>
            <person name="Iotti M."/>
            <person name="Kohler A."/>
            <person name="Labutti K."/>
            <person name="Lindquist E.A."/>
            <person name="Lipzen A."/>
            <person name="Ohm R.A."/>
            <person name="Wang M."/>
            <person name="Grigoriev I.V."/>
            <person name="Zambonelli A."/>
            <person name="Martin F.M."/>
        </authorList>
    </citation>
    <scope>NUCLEOTIDE SEQUENCE [LARGE SCALE GENOMIC DNA]</scope>
    <source>
        <strain evidence="3 4">Tbo3840</strain>
    </source>
</reference>
<feature type="region of interest" description="Disordered" evidence="1">
    <location>
        <begin position="522"/>
        <end position="541"/>
    </location>
</feature>
<feature type="compositionally biased region" description="Basic and acidic residues" evidence="1">
    <location>
        <begin position="977"/>
        <end position="987"/>
    </location>
</feature>
<feature type="compositionally biased region" description="Basic and acidic residues" evidence="1">
    <location>
        <begin position="858"/>
        <end position="890"/>
    </location>
</feature>
<feature type="compositionally biased region" description="Basic and acidic residues" evidence="1">
    <location>
        <begin position="193"/>
        <end position="211"/>
    </location>
</feature>
<dbReference type="PANTHER" id="PTHR38426:SF1">
    <property type="entry name" value="MAINTENANCE OF TELOMERE CAPPING PROTEIN 4"/>
    <property type="match status" value="1"/>
</dbReference>
<gene>
    <name evidence="3" type="ORF">B9Z19DRAFT_1076111</name>
</gene>
<feature type="region of interest" description="Disordered" evidence="1">
    <location>
        <begin position="100"/>
        <end position="250"/>
    </location>
</feature>
<keyword evidence="4" id="KW-1185">Reference proteome</keyword>
<feature type="region of interest" description="Disordered" evidence="1">
    <location>
        <begin position="579"/>
        <end position="654"/>
    </location>
</feature>
<feature type="region of interest" description="Disordered" evidence="1">
    <location>
        <begin position="1095"/>
        <end position="1117"/>
    </location>
</feature>
<feature type="region of interest" description="Disordered" evidence="1">
    <location>
        <begin position="452"/>
        <end position="471"/>
    </location>
</feature>
<dbReference type="Proteomes" id="UP000244722">
    <property type="component" value="Unassembled WGS sequence"/>
</dbReference>
<feature type="region of interest" description="Disordered" evidence="1">
    <location>
        <begin position="845"/>
        <end position="931"/>
    </location>
</feature>
<feature type="compositionally biased region" description="Polar residues" evidence="1">
    <location>
        <begin position="1026"/>
        <end position="1035"/>
    </location>
</feature>
<feature type="region of interest" description="Disordered" evidence="1">
    <location>
        <begin position="666"/>
        <end position="751"/>
    </location>
</feature>
<dbReference type="OrthoDB" id="5402622at2759"/>
<feature type="compositionally biased region" description="Pro residues" evidence="1">
    <location>
        <begin position="378"/>
        <end position="387"/>
    </location>
</feature>
<feature type="compositionally biased region" description="Low complexity" evidence="1">
    <location>
        <begin position="148"/>
        <end position="160"/>
    </location>
</feature>
<protein>
    <submittedName>
        <fullName evidence="3">Uncharacterized protein</fullName>
    </submittedName>
</protein>
<name>A0A2T7A2I0_TUBBO</name>
<dbReference type="EMBL" id="NESQ01000036">
    <property type="protein sequence ID" value="PUU81941.1"/>
    <property type="molecule type" value="Genomic_DNA"/>
</dbReference>
<dbReference type="STRING" id="42251.A0A2T7A2I0"/>
<comment type="caution">
    <text evidence="3">The sequence shown here is derived from an EMBL/GenBank/DDBJ whole genome shotgun (WGS) entry which is preliminary data.</text>
</comment>
<feature type="compositionally biased region" description="Polar residues" evidence="1">
    <location>
        <begin position="1062"/>
        <end position="1074"/>
    </location>
</feature>
<evidence type="ECO:0000256" key="2">
    <source>
        <dbReference type="SAM" id="Phobius"/>
    </source>
</evidence>
<feature type="compositionally biased region" description="Polar residues" evidence="1">
    <location>
        <begin position="212"/>
        <end position="226"/>
    </location>
</feature>
<feature type="compositionally biased region" description="Basic and acidic residues" evidence="1">
    <location>
        <begin position="901"/>
        <end position="924"/>
    </location>
</feature>
<feature type="compositionally biased region" description="Basic and acidic residues" evidence="1">
    <location>
        <begin position="229"/>
        <end position="239"/>
    </location>
</feature>
<proteinExistence type="predicted"/>
<evidence type="ECO:0000313" key="3">
    <source>
        <dbReference type="EMBL" id="PUU81941.1"/>
    </source>
</evidence>
<feature type="compositionally biased region" description="Polar residues" evidence="1">
    <location>
        <begin position="394"/>
        <end position="403"/>
    </location>
</feature>
<feature type="compositionally biased region" description="Basic and acidic residues" evidence="1">
    <location>
        <begin position="629"/>
        <end position="639"/>
    </location>
</feature>
<keyword evidence="2" id="KW-0812">Transmembrane</keyword>
<sequence>MVPAPEDQASAPPTPNAQPHFCEAARHPLIPHAQQTDKLLKCHAEPRRLSFHTSPKLAYYPRNNWPPFSLFLKARVSSFLCASPLCSVDQRLSRSSFTNFKPNAVAPKMSTQNRRARRIPSLPLTDSSTLASSSTLAGSIYPPSHIAPSSTGSHSTPPSSWGRGTQMSRRSGGFLLDGSGVGSLEGGRYSTNPERERGHRERGAGYERERLTPSNNYPESSTAHSRPQSKRETEERDTVDLSEFPTHSSEAGPARIISLALGLSETRRRGANLRSVSSSRRLPDILDEKETSNDNWNGRGLGPISQAGSQMDFANVGGRVRAASPASFLVGTDPNGRSVSAGTPSVLGRQLPPLNPSIASPPPPAGGTTGKQNFSPVSPLPLPPPTAPYQQLQSKRSALAQHQQQLREFREQYQPTEATLQRALKAKQQLELSSLYKRLLTIYPTRDPLLSGNSTHGIPNKGDNTGPYSRERTYNPLMAIRNRRFRNRERIKLELSSWDDPGAVEQWIEDLAVGIHEHSEDGKIGLPRLPPPPHPSGRVEEKKRARVDWVISPQELLADFYWIEESERLCAEQTQRAGDKIEEKKQERQRESHLSLKGLIDREERRARSPSQVRKRSIRDLGDIESSDDITRDIGDSSKKRSKSGFMERGPALQPGIQLEDDAGYHSAYSSQEDSSHSDESAGTYGNEMSGAEIDGDTDQKAKKRHSKRKKLGKIITGTKPGRRKKAKKKRISDTHVLSPEEKRRRQEQEEMEWMVEMGDRLPGPRRSYSGDEDADPATALALARATADQTAGVRNIGTGVSLPTTLGGSRSSLERFGPTGAPAGRRSLDFGEIVVPSIAISLSPPRVTSRGEDEDMDLRGRTKRKDEMEGTRDEKRKASPTKRLLEKSMEAMGRGGEPSYDDRRKESMDSDHGRKLKDKDKDGSAMGRVKSRVEKIRSEVAKVEDFIWRRDAEKGGSALSSPTGSSFAEAESSGYRSEDERGRLVREGTLSVSEAEDEGRGYRGKRGRSPLEALEGRTLRPSRFGSHSSTSALPTISKIGIRDGYTEASSDEEGRRRRNQNLKVNNLEPAQSHISRDPSPARAINIKSIGDRNGVQSGAVAQRSNESNGSGLEERRLPIIGNSDSKGAAVNKQELIRARAYLLASGVVARGITSKRAGTNIPGRISNNNDGAGIVVLAKQHVHSADVVSREITSAEEEFIEKSKVFTTSTVVELKGLVDNIKYEIETRLATMLGEVADGADELNGELTTKCTLAVKAVNDDLSNVMRRKRRKFRWIRRAGYVMLEWVVLGVMWWVWLIVVVVRFLRVMITGVVRGVRWILWI</sequence>
<evidence type="ECO:0000313" key="4">
    <source>
        <dbReference type="Proteomes" id="UP000244722"/>
    </source>
</evidence>
<feature type="transmembrane region" description="Helical" evidence="2">
    <location>
        <begin position="1280"/>
        <end position="1306"/>
    </location>
</feature>
<dbReference type="PANTHER" id="PTHR38426">
    <property type="entry name" value="MAINTENANCE OF TELOMERE CAPPING PROTEIN 4"/>
    <property type="match status" value="1"/>
</dbReference>
<feature type="region of interest" description="Disordered" evidence="1">
    <location>
        <begin position="328"/>
        <end position="403"/>
    </location>
</feature>
<keyword evidence="2" id="KW-0472">Membrane</keyword>
<feature type="region of interest" description="Disordered" evidence="1">
    <location>
        <begin position="1"/>
        <end position="20"/>
    </location>
</feature>
<accession>A0A2T7A2I0</accession>
<feature type="compositionally biased region" description="Basic and acidic residues" evidence="1">
    <location>
        <begin position="579"/>
        <end position="607"/>
    </location>
</feature>
<feature type="compositionally biased region" description="Pro residues" evidence="1">
    <location>
        <begin position="353"/>
        <end position="365"/>
    </location>
</feature>
<dbReference type="InterPro" id="IPR038769">
    <property type="entry name" value="MTC4"/>
</dbReference>
<evidence type="ECO:0000256" key="1">
    <source>
        <dbReference type="SAM" id="MobiDB-lite"/>
    </source>
</evidence>
<feature type="compositionally biased region" description="Basic and acidic residues" evidence="1">
    <location>
        <begin position="739"/>
        <end position="749"/>
    </location>
</feature>
<feature type="region of interest" description="Disordered" evidence="1">
    <location>
        <begin position="955"/>
        <end position="1081"/>
    </location>
</feature>
<feature type="compositionally biased region" description="Polar residues" evidence="1">
    <location>
        <begin position="452"/>
        <end position="467"/>
    </location>
</feature>
<feature type="compositionally biased region" description="Basic residues" evidence="1">
    <location>
        <begin position="721"/>
        <end position="731"/>
    </location>
</feature>
<organism evidence="3 4">
    <name type="scientific">Tuber borchii</name>
    <name type="common">White truffle</name>
    <dbReference type="NCBI Taxonomy" id="42251"/>
    <lineage>
        <taxon>Eukaryota</taxon>
        <taxon>Fungi</taxon>
        <taxon>Dikarya</taxon>
        <taxon>Ascomycota</taxon>
        <taxon>Pezizomycotina</taxon>
        <taxon>Pezizomycetes</taxon>
        <taxon>Pezizales</taxon>
        <taxon>Tuberaceae</taxon>
        <taxon>Tuber</taxon>
    </lineage>
</organism>